<evidence type="ECO:0000313" key="3">
    <source>
        <dbReference type="EMBL" id="AEI04995.1"/>
    </source>
</evidence>
<protein>
    <submittedName>
        <fullName evidence="3">Copper-binding protein</fullName>
    </submittedName>
</protein>
<dbReference type="HOGENOM" id="CLU_084115_4_1_5"/>
<dbReference type="AlphaFoldDB" id="B6JAN1"/>
<feature type="domain" description="EfeO-type cupredoxin-like" evidence="2">
    <location>
        <begin position="12"/>
        <end position="101"/>
    </location>
</feature>
<dbReference type="EMBL" id="CP002826">
    <property type="protein sequence ID" value="AEI04995.1"/>
    <property type="molecule type" value="Genomic_DNA"/>
</dbReference>
<feature type="chain" id="PRO_5002846836" evidence="1">
    <location>
        <begin position="25"/>
        <end position="105"/>
    </location>
</feature>
<dbReference type="Gene3D" id="2.60.40.420">
    <property type="entry name" value="Cupredoxins - blue copper proteins"/>
    <property type="match status" value="1"/>
</dbReference>
<name>B6JAN1_AFIC5</name>
<keyword evidence="1" id="KW-0732">Signal</keyword>
<dbReference type="STRING" id="504832.OCA5_c02660"/>
<dbReference type="KEGG" id="oca:OCAR_4251"/>
<dbReference type="Proteomes" id="UP000007730">
    <property type="component" value="Chromosome"/>
</dbReference>
<dbReference type="PANTHER" id="PTHR36507">
    <property type="entry name" value="BLL1555 PROTEIN"/>
    <property type="match status" value="1"/>
</dbReference>
<evidence type="ECO:0000256" key="1">
    <source>
        <dbReference type="SAM" id="SignalP"/>
    </source>
</evidence>
<dbReference type="CDD" id="cd13921">
    <property type="entry name" value="Amicyanin"/>
    <property type="match status" value="1"/>
</dbReference>
<proteinExistence type="predicted"/>
<dbReference type="InterPro" id="IPR028096">
    <property type="entry name" value="EfeO_Cupredoxin"/>
</dbReference>
<organism evidence="3 4">
    <name type="scientific">Afipia carboxidovorans (strain ATCC 49405 / DSM 1227 / KCTC 32145 / OM5)</name>
    <name type="common">Oligotropha carboxidovorans</name>
    <dbReference type="NCBI Taxonomy" id="504832"/>
    <lineage>
        <taxon>Bacteria</taxon>
        <taxon>Pseudomonadati</taxon>
        <taxon>Pseudomonadota</taxon>
        <taxon>Alphaproteobacteria</taxon>
        <taxon>Hyphomicrobiales</taxon>
        <taxon>Nitrobacteraceae</taxon>
        <taxon>Afipia</taxon>
    </lineage>
</organism>
<dbReference type="InterPro" id="IPR035668">
    <property type="entry name" value="Amicyanin"/>
</dbReference>
<dbReference type="RefSeq" id="WP_012561431.1">
    <property type="nucleotide sequence ID" value="NC_011386.1"/>
</dbReference>
<keyword evidence="4" id="KW-1185">Reference proteome</keyword>
<reference evidence="3 4" key="1">
    <citation type="journal article" date="2011" name="J. Bacteriol.">
        <title>Complete genome sequences of the chemolithoautotrophic Oligotropha carboxidovorans strains OM4 and OM5.</title>
        <authorList>
            <person name="Volland S."/>
            <person name="Rachinger M."/>
            <person name="Strittmatter A."/>
            <person name="Daniel R."/>
            <person name="Gottschalk G."/>
            <person name="Meyer O."/>
        </authorList>
    </citation>
    <scope>NUCLEOTIDE SEQUENCE [LARGE SCALE GENOMIC DNA]</scope>
    <source>
        <strain evidence="4">ATCC 49405 / DSM 1227 / KCTC 32145 / OM5</strain>
    </source>
</reference>
<accession>B6JAN1</accession>
<dbReference type="PANTHER" id="PTHR36507:SF1">
    <property type="entry name" value="BLL1555 PROTEIN"/>
    <property type="match status" value="1"/>
</dbReference>
<dbReference type="InterPro" id="IPR008972">
    <property type="entry name" value="Cupredoxin"/>
</dbReference>
<dbReference type="InterPro" id="IPR052721">
    <property type="entry name" value="ET_Amicyanin"/>
</dbReference>
<sequence length="105" mass="11627">MRLMQNWLAPLAVAVAVASAPAHAETIRVTIEKLVYAPATVKAKVGDTIEWVNHDILAHTATVKGGWEVMIPPKQSGNFVVKKAETIDYYCRFHPNMKGRIEVTN</sequence>
<feature type="signal peptide" evidence="1">
    <location>
        <begin position="1"/>
        <end position="24"/>
    </location>
</feature>
<evidence type="ECO:0000259" key="2">
    <source>
        <dbReference type="Pfam" id="PF13473"/>
    </source>
</evidence>
<dbReference type="SUPFAM" id="SSF49503">
    <property type="entry name" value="Cupredoxins"/>
    <property type="match status" value="1"/>
</dbReference>
<gene>
    <name evidence="3" type="ordered locus">OCA5_c02660</name>
</gene>
<dbReference type="OrthoDB" id="9796416at2"/>
<dbReference type="eggNOG" id="COG3794">
    <property type="taxonomic scope" value="Bacteria"/>
</dbReference>
<dbReference type="PATRIC" id="fig|504832.7.peg.282"/>
<dbReference type="Pfam" id="PF13473">
    <property type="entry name" value="Cupredoxin_1"/>
    <property type="match status" value="1"/>
</dbReference>
<evidence type="ECO:0000313" key="4">
    <source>
        <dbReference type="Proteomes" id="UP000007730"/>
    </source>
</evidence>
<dbReference type="KEGG" id="ocg:OCA5_c02660"/>